<dbReference type="EMBL" id="BMUB01000005">
    <property type="protein sequence ID" value="GGU73011.1"/>
    <property type="molecule type" value="Genomic_DNA"/>
</dbReference>
<dbReference type="EMBL" id="JPRF03000054">
    <property type="protein sequence ID" value="OEV34034.1"/>
    <property type="molecule type" value="Genomic_DNA"/>
</dbReference>
<name>A0A1E7N027_KITAU</name>
<evidence type="ECO:0000313" key="2">
    <source>
        <dbReference type="EMBL" id="OEV34034.1"/>
    </source>
</evidence>
<comment type="caution">
    <text evidence="2">The sequence shown here is derived from an EMBL/GenBank/DDBJ whole genome shotgun (WGS) entry which is preliminary data.</text>
</comment>
<dbReference type="GeneID" id="97485684"/>
<sequence length="184" mass="20776">MSHNLVFPVLRTPDLHAVFAVADRLLAVGEVASSGGTEIRARVPSRARLRQLLAAVPEAKVHEQIRKDAETPGDAPLPYADIYTVDLELPSRHHARSAVSSALRVHDRLQVHWSDLWWPGAPELGLSWTRRHARLQVNTHHEADDLDHPWMPEHVLYLHTYVEEHAAWLAAQAGAEIIGEPYWF</sequence>
<evidence type="ECO:0000313" key="1">
    <source>
        <dbReference type="EMBL" id="GGU73011.1"/>
    </source>
</evidence>
<organism evidence="2 3">
    <name type="scientific">Kitasatospora aureofaciens</name>
    <name type="common">Streptomyces aureofaciens</name>
    <dbReference type="NCBI Taxonomy" id="1894"/>
    <lineage>
        <taxon>Bacteria</taxon>
        <taxon>Bacillati</taxon>
        <taxon>Actinomycetota</taxon>
        <taxon>Actinomycetes</taxon>
        <taxon>Kitasatosporales</taxon>
        <taxon>Streptomycetaceae</taxon>
        <taxon>Kitasatospora</taxon>
    </lineage>
</organism>
<protein>
    <submittedName>
        <fullName evidence="2">Uncharacterized protein</fullName>
    </submittedName>
</protein>
<reference evidence="3" key="4">
    <citation type="submission" date="2016-08" db="EMBL/GenBank/DDBJ databases">
        <title>Sequencing, assembly and comparative genomics of S. aureofaciens ATCC 10762.</title>
        <authorList>
            <person name="Gradnigo J.S."/>
            <person name="Johnson N."/>
            <person name="Somerville G.A."/>
        </authorList>
    </citation>
    <scope>NUCLEOTIDE SEQUENCE [LARGE SCALE GENOMIC DNA]</scope>
    <source>
        <strain evidence="3">ATCC 10762 / DSM 40127 / CCM 3239 / JCM 4008 / LMG 5968 / NBRC 12843 / NCIMB 8234 / A-377</strain>
    </source>
</reference>
<dbReference type="AlphaFoldDB" id="A0A1E7N027"/>
<accession>A0A8H9HKH2</accession>
<dbReference type="OrthoDB" id="4156295at2"/>
<accession>A0A1E7N027</accession>
<reference evidence="1" key="5">
    <citation type="submission" date="2020-09" db="EMBL/GenBank/DDBJ databases">
        <authorList>
            <person name="Sun Q."/>
            <person name="Ohkuma M."/>
        </authorList>
    </citation>
    <scope>NUCLEOTIDE SEQUENCE</scope>
    <source>
        <strain evidence="1">JCM 4434</strain>
    </source>
</reference>
<reference evidence="2 3" key="2">
    <citation type="submission" date="2014-07" db="EMBL/GenBank/DDBJ databases">
        <authorList>
            <person name="Zhang J.E."/>
            <person name="Yang H."/>
            <person name="Guo J."/>
            <person name="Deng Z."/>
            <person name="Luo H."/>
            <person name="Luo M."/>
            <person name="Zhao B."/>
        </authorList>
    </citation>
    <scope>NUCLEOTIDE SEQUENCE [LARGE SCALE GENOMIC DNA]</scope>
    <source>
        <strain evidence="2">ATCC 10762</strain>
        <strain evidence="3">ATCC 10762 / DSM 40127 / CCM 3239 / JCM 4008 / LMG 5968 / NBRC 12843 / NCIMB 8234 / A-377</strain>
    </source>
</reference>
<dbReference type="KEGG" id="kau:B6264_02205"/>
<reference evidence="2" key="3">
    <citation type="submission" date="2016-08" db="EMBL/GenBank/DDBJ databases">
        <title>Sequencing, Assembly and Comparative Genomics of S. aureofaciens ATCC 10762.</title>
        <authorList>
            <person name="Gradnigo J.S."/>
            <person name="Johnson N."/>
            <person name="Somerville G.A."/>
        </authorList>
    </citation>
    <scope>NUCLEOTIDE SEQUENCE [LARGE SCALE GENOMIC DNA]</scope>
    <source>
        <strain evidence="2">ATCC 10762</strain>
    </source>
</reference>
<evidence type="ECO:0000313" key="3">
    <source>
        <dbReference type="Proteomes" id="UP000037395"/>
    </source>
</evidence>
<dbReference type="RefSeq" id="WP_030551798.1">
    <property type="nucleotide sequence ID" value="NZ_BMUB01000005.1"/>
</dbReference>
<dbReference type="Proteomes" id="UP000610124">
    <property type="component" value="Unassembled WGS sequence"/>
</dbReference>
<dbReference type="Proteomes" id="UP000037395">
    <property type="component" value="Unassembled WGS sequence"/>
</dbReference>
<gene>
    <name evidence="1" type="ORF">GCM10010502_25770</name>
    <name evidence="2" type="ORF">HS99_0011355</name>
</gene>
<reference evidence="1" key="1">
    <citation type="journal article" date="2014" name="Int. J. Syst. Evol. Microbiol.">
        <title>Complete genome sequence of Corynebacterium casei LMG S-19264T (=DSM 44701T), isolated from a smear-ripened cheese.</title>
        <authorList>
            <consortium name="US DOE Joint Genome Institute (JGI-PGF)"/>
            <person name="Walter F."/>
            <person name="Albersmeier A."/>
            <person name="Kalinowski J."/>
            <person name="Ruckert C."/>
        </authorList>
    </citation>
    <scope>NUCLEOTIDE SEQUENCE</scope>
    <source>
        <strain evidence="1">JCM 4434</strain>
    </source>
</reference>
<keyword evidence="3" id="KW-1185">Reference proteome</keyword>
<proteinExistence type="predicted"/>